<reference evidence="2 3" key="1">
    <citation type="submission" date="2024-05" db="EMBL/GenBank/DDBJ databases">
        <title>Genome sequencing and assembly of Indian major carp, Cirrhinus mrigala (Hamilton, 1822).</title>
        <authorList>
            <person name="Mohindra V."/>
            <person name="Chowdhury L.M."/>
            <person name="Lal K."/>
            <person name="Jena J.K."/>
        </authorList>
    </citation>
    <scope>NUCLEOTIDE SEQUENCE [LARGE SCALE GENOMIC DNA]</scope>
    <source>
        <strain evidence="2">CM1030</strain>
        <tissue evidence="2">Blood</tissue>
    </source>
</reference>
<accession>A0ABD0N257</accession>
<feature type="domain" description="WDR90 4th beta-propeller" evidence="1">
    <location>
        <begin position="63"/>
        <end position="108"/>
    </location>
</feature>
<organism evidence="2 3">
    <name type="scientific">Cirrhinus mrigala</name>
    <name type="common">Mrigala</name>
    <dbReference type="NCBI Taxonomy" id="683832"/>
    <lineage>
        <taxon>Eukaryota</taxon>
        <taxon>Metazoa</taxon>
        <taxon>Chordata</taxon>
        <taxon>Craniata</taxon>
        <taxon>Vertebrata</taxon>
        <taxon>Euteleostomi</taxon>
        <taxon>Actinopterygii</taxon>
        <taxon>Neopterygii</taxon>
        <taxon>Teleostei</taxon>
        <taxon>Ostariophysi</taxon>
        <taxon>Cypriniformes</taxon>
        <taxon>Cyprinidae</taxon>
        <taxon>Labeoninae</taxon>
        <taxon>Labeonini</taxon>
        <taxon>Cirrhinus</taxon>
    </lineage>
</organism>
<dbReference type="Pfam" id="PF23342">
    <property type="entry name" value="WDR90_beta-prop_4th"/>
    <property type="match status" value="1"/>
</dbReference>
<proteinExistence type="predicted"/>
<feature type="non-terminal residue" evidence="2">
    <location>
        <position position="1"/>
    </location>
</feature>
<sequence length="108" mass="11355">PSGRACVAGGYGDGTVRIFSLDSAEMELKLQPQPYSHYGECVSPLCFCERLCVSVHCIHVCVCVGHVLLSGGRDGLVTVSSPVTGVTVRTICDHKGAAITTVQCTSKQ</sequence>
<evidence type="ECO:0000313" key="3">
    <source>
        <dbReference type="Proteomes" id="UP001529510"/>
    </source>
</evidence>
<name>A0ABD0N257_CIRMR</name>
<feature type="non-terminal residue" evidence="2">
    <location>
        <position position="108"/>
    </location>
</feature>
<evidence type="ECO:0000259" key="1">
    <source>
        <dbReference type="Pfam" id="PF23342"/>
    </source>
</evidence>
<evidence type="ECO:0000313" key="2">
    <source>
        <dbReference type="EMBL" id="KAL0156259.1"/>
    </source>
</evidence>
<dbReference type="InterPro" id="IPR015943">
    <property type="entry name" value="WD40/YVTN_repeat-like_dom_sf"/>
</dbReference>
<protein>
    <recommendedName>
        <fullName evidence="1">WDR90 4th beta-propeller domain-containing protein</fullName>
    </recommendedName>
</protein>
<dbReference type="InterPro" id="IPR011047">
    <property type="entry name" value="Quinoprotein_ADH-like_sf"/>
</dbReference>
<dbReference type="InterPro" id="IPR055440">
    <property type="entry name" value="Beta-prop_WDR90_4th"/>
</dbReference>
<dbReference type="Gene3D" id="2.130.10.10">
    <property type="entry name" value="YVTN repeat-like/Quinoprotein amine dehydrogenase"/>
    <property type="match status" value="1"/>
</dbReference>
<dbReference type="EMBL" id="JAMKFB020000024">
    <property type="protein sequence ID" value="KAL0156259.1"/>
    <property type="molecule type" value="Genomic_DNA"/>
</dbReference>
<comment type="caution">
    <text evidence="2">The sequence shown here is derived from an EMBL/GenBank/DDBJ whole genome shotgun (WGS) entry which is preliminary data.</text>
</comment>
<dbReference type="SUPFAM" id="SSF50998">
    <property type="entry name" value="Quinoprotein alcohol dehydrogenase-like"/>
    <property type="match status" value="1"/>
</dbReference>
<keyword evidence="3" id="KW-1185">Reference proteome</keyword>
<dbReference type="Proteomes" id="UP001529510">
    <property type="component" value="Unassembled WGS sequence"/>
</dbReference>
<gene>
    <name evidence="2" type="ORF">M9458_047505</name>
</gene>
<dbReference type="AlphaFoldDB" id="A0ABD0N257"/>